<dbReference type="AlphaFoldDB" id="A0A9W9CMZ9"/>
<dbReference type="Proteomes" id="UP001140560">
    <property type="component" value="Unassembled WGS sequence"/>
</dbReference>
<dbReference type="InterPro" id="IPR041496">
    <property type="entry name" value="YitH/HolE_GNAT"/>
</dbReference>
<dbReference type="GO" id="GO:0016747">
    <property type="term" value="F:acyltransferase activity, transferring groups other than amino-acyl groups"/>
    <property type="evidence" value="ECO:0007669"/>
    <property type="project" value="InterPro"/>
</dbReference>
<sequence length="315" mass="35204">MATELPKHAIRPAASVEEASGLWWPLMQELGWNRAEADAQTHFHVAQKGRNWLLLIPEETRKPEGCVIALSYPNSTGWVAFFIMNAGFRGRGLGRTLWKEMEAVFRANGTTVIGLDGVQEQVETYKRRGFEDCARIPLMVRESLKVKALDGGVQLDLTEAVELQDLRDVDPGELARLDYEHTGLDRSAYWSSDALLARQGAFGFAIVSGSRLTGFVYVRRCEHGRRVGPLYAETYAQAKQLLHKAMIDSAEMEGSYIAEIFGTNPAGRKVFEELEWVYADLSYHRMWLHGKVPEAQQEAGKGAKGMYSIFDACAG</sequence>
<accession>A0A9W9CMZ9</accession>
<protein>
    <recommendedName>
        <fullName evidence="1">N-acetyltransferase domain-containing protein</fullName>
    </recommendedName>
</protein>
<dbReference type="Gene3D" id="3.40.630.90">
    <property type="match status" value="1"/>
</dbReference>
<name>A0A9W9CMZ9_9PLEO</name>
<dbReference type="SUPFAM" id="SSF55729">
    <property type="entry name" value="Acyl-CoA N-acyltransferases (Nat)"/>
    <property type="match status" value="1"/>
</dbReference>
<reference evidence="2" key="1">
    <citation type="submission" date="2022-10" db="EMBL/GenBank/DDBJ databases">
        <title>Tapping the CABI collections for fungal endophytes: first genome assemblies for Collariella, Neodidymelliopsis, Ascochyta clinopodiicola, Didymella pomorum, Didymosphaeria variabile, Neocosmospora piperis and Neocucurbitaria cava.</title>
        <authorList>
            <person name="Hill R."/>
        </authorList>
    </citation>
    <scope>NUCLEOTIDE SEQUENCE</scope>
    <source>
        <strain evidence="2">IMI 356814</strain>
    </source>
</reference>
<dbReference type="Pfam" id="PF00583">
    <property type="entry name" value="Acetyltransf_1"/>
    <property type="match status" value="1"/>
</dbReference>
<dbReference type="InterPro" id="IPR016181">
    <property type="entry name" value="Acyl_CoA_acyltransferase"/>
</dbReference>
<evidence type="ECO:0000259" key="1">
    <source>
        <dbReference type="PROSITE" id="PS51186"/>
    </source>
</evidence>
<dbReference type="PANTHER" id="PTHR47237:SF1">
    <property type="entry name" value="SLL0310 PROTEIN"/>
    <property type="match status" value="1"/>
</dbReference>
<feature type="domain" description="N-acetyltransferase" evidence="1">
    <location>
        <begin position="14"/>
        <end position="150"/>
    </location>
</feature>
<dbReference type="InterPro" id="IPR000182">
    <property type="entry name" value="GNAT_dom"/>
</dbReference>
<evidence type="ECO:0000313" key="2">
    <source>
        <dbReference type="EMBL" id="KAJ4371295.1"/>
    </source>
</evidence>
<keyword evidence="3" id="KW-1185">Reference proteome</keyword>
<organism evidence="2 3">
    <name type="scientific">Neocucurbitaria cava</name>
    <dbReference type="NCBI Taxonomy" id="798079"/>
    <lineage>
        <taxon>Eukaryota</taxon>
        <taxon>Fungi</taxon>
        <taxon>Dikarya</taxon>
        <taxon>Ascomycota</taxon>
        <taxon>Pezizomycotina</taxon>
        <taxon>Dothideomycetes</taxon>
        <taxon>Pleosporomycetidae</taxon>
        <taxon>Pleosporales</taxon>
        <taxon>Pleosporineae</taxon>
        <taxon>Cucurbitariaceae</taxon>
        <taxon>Neocucurbitaria</taxon>
    </lineage>
</organism>
<dbReference type="InterPro" id="IPR052729">
    <property type="entry name" value="Acyl/Acetyltrans_Enzymes"/>
</dbReference>
<dbReference type="PANTHER" id="PTHR47237">
    <property type="entry name" value="SLL0310 PROTEIN"/>
    <property type="match status" value="1"/>
</dbReference>
<evidence type="ECO:0000313" key="3">
    <source>
        <dbReference type="Proteomes" id="UP001140560"/>
    </source>
</evidence>
<gene>
    <name evidence="2" type="ORF">N0V83_004512</name>
</gene>
<dbReference type="CDD" id="cd04301">
    <property type="entry name" value="NAT_SF"/>
    <property type="match status" value="1"/>
</dbReference>
<dbReference type="EMBL" id="JAPEUY010000007">
    <property type="protein sequence ID" value="KAJ4371295.1"/>
    <property type="molecule type" value="Genomic_DNA"/>
</dbReference>
<dbReference type="Pfam" id="PF18014">
    <property type="entry name" value="Acetyltransf_18"/>
    <property type="match status" value="1"/>
</dbReference>
<dbReference type="OrthoDB" id="5771378at2759"/>
<proteinExistence type="predicted"/>
<dbReference type="Gene3D" id="3.40.630.30">
    <property type="match status" value="1"/>
</dbReference>
<dbReference type="PROSITE" id="PS51186">
    <property type="entry name" value="GNAT"/>
    <property type="match status" value="1"/>
</dbReference>
<comment type="caution">
    <text evidence="2">The sequence shown here is derived from an EMBL/GenBank/DDBJ whole genome shotgun (WGS) entry which is preliminary data.</text>
</comment>